<dbReference type="OrthoDB" id="9793396at2"/>
<comment type="subcellular location">
    <subcellularLocation>
        <location evidence="1">Cell envelope</location>
    </subcellularLocation>
</comment>
<dbReference type="AlphaFoldDB" id="A0A4Y9ACT5"/>
<evidence type="ECO:0000256" key="1">
    <source>
        <dbReference type="ARBA" id="ARBA00004196"/>
    </source>
</evidence>
<dbReference type="PRINTS" id="PR00690">
    <property type="entry name" value="ADHESNFAMILY"/>
</dbReference>
<name>A0A4Y9ACT5_9BACI</name>
<dbReference type="GO" id="GO:0030001">
    <property type="term" value="P:metal ion transport"/>
    <property type="evidence" value="ECO:0007669"/>
    <property type="project" value="InterPro"/>
</dbReference>
<protein>
    <submittedName>
        <fullName evidence="8">Metal ABC transporter substrate-binding protein</fullName>
    </submittedName>
</protein>
<dbReference type="RefSeq" id="WP_135110788.1">
    <property type="nucleotide sequence ID" value="NZ_SRHY01000028.1"/>
</dbReference>
<evidence type="ECO:0000313" key="9">
    <source>
        <dbReference type="Proteomes" id="UP000298484"/>
    </source>
</evidence>
<dbReference type="InterPro" id="IPR050492">
    <property type="entry name" value="Bact_metal-bind_prot9"/>
</dbReference>
<reference evidence="8 9" key="1">
    <citation type="submission" date="2019-03" db="EMBL/GenBank/DDBJ databases">
        <title>Genome sequence of Lentibacillus salicampi ATCC BAA-719.</title>
        <authorList>
            <person name="Maclea K.S."/>
            <person name="Simoes Junior M."/>
        </authorList>
    </citation>
    <scope>NUCLEOTIDE SEQUENCE [LARGE SCALE GENOMIC DNA]</scope>
    <source>
        <strain evidence="8 9">ATCC BAA-719</strain>
    </source>
</reference>
<evidence type="ECO:0000256" key="2">
    <source>
        <dbReference type="ARBA" id="ARBA00022448"/>
    </source>
</evidence>
<keyword evidence="2 5" id="KW-0813">Transport</keyword>
<dbReference type="PANTHER" id="PTHR42953:SF1">
    <property type="entry name" value="METAL-BINDING PROTEIN HI_0362-RELATED"/>
    <property type="match status" value="1"/>
</dbReference>
<feature type="coiled-coil region" evidence="6">
    <location>
        <begin position="169"/>
        <end position="196"/>
    </location>
</feature>
<feature type="chain" id="PRO_5039486749" evidence="7">
    <location>
        <begin position="18"/>
        <end position="312"/>
    </location>
</feature>
<keyword evidence="4 7" id="KW-0732">Signal</keyword>
<dbReference type="GO" id="GO:0007155">
    <property type="term" value="P:cell adhesion"/>
    <property type="evidence" value="ECO:0007669"/>
    <property type="project" value="InterPro"/>
</dbReference>
<feature type="signal peptide" evidence="7">
    <location>
        <begin position="1"/>
        <end position="17"/>
    </location>
</feature>
<evidence type="ECO:0000256" key="3">
    <source>
        <dbReference type="ARBA" id="ARBA00022723"/>
    </source>
</evidence>
<dbReference type="InterPro" id="IPR006128">
    <property type="entry name" value="Lipoprotein_PsaA-like"/>
</dbReference>
<evidence type="ECO:0000256" key="6">
    <source>
        <dbReference type="SAM" id="Coils"/>
    </source>
</evidence>
<evidence type="ECO:0000256" key="7">
    <source>
        <dbReference type="SAM" id="SignalP"/>
    </source>
</evidence>
<sequence length="312" mass="34166">MRKILFITLFIMFTGLAGCSGDNQANGDAEGGEGSLDIVTTYSVVYDIVKNVAGEHADVQNLAPIGSDPHQYDPLPEDVQVVTDADAVFYNGLNLEAGNSWFEKMIQTAGKDGEDAPVFPISEGVEPKLLQSGGHKGEEDPHAWLDVQNGITYAKNARDALIKIDPDHKEAYQENAAAYIDKLEELDEKIKQKVAEVPEDKRYLITSEGAFKYFSAAYGFEAAYIWEINDENEGTPDQIKSVVDLIDEKDVPALFVETSVDPRSMETVSDETGVPIAGEIFTDSLGKPGQEGDTYIKMLEWNADMIAEGLTN</sequence>
<dbReference type="SUPFAM" id="SSF53807">
    <property type="entry name" value="Helical backbone' metal receptor"/>
    <property type="match status" value="1"/>
</dbReference>
<evidence type="ECO:0000256" key="5">
    <source>
        <dbReference type="RuleBase" id="RU003512"/>
    </source>
</evidence>
<comment type="caution">
    <text evidence="8">The sequence shown here is derived from an EMBL/GenBank/DDBJ whole genome shotgun (WGS) entry which is preliminary data.</text>
</comment>
<evidence type="ECO:0000313" key="8">
    <source>
        <dbReference type="EMBL" id="TFJ92181.1"/>
    </source>
</evidence>
<dbReference type="Gene3D" id="3.40.50.1980">
    <property type="entry name" value="Nitrogenase molybdenum iron protein domain"/>
    <property type="match status" value="2"/>
</dbReference>
<keyword evidence="3" id="KW-0479">Metal-binding</keyword>
<gene>
    <name evidence="8" type="ORF">E4U82_13980</name>
</gene>
<dbReference type="CDD" id="cd01137">
    <property type="entry name" value="PsaA"/>
    <property type="match status" value="1"/>
</dbReference>
<dbReference type="InterPro" id="IPR006129">
    <property type="entry name" value="AdhesinB"/>
</dbReference>
<evidence type="ECO:0000256" key="4">
    <source>
        <dbReference type="ARBA" id="ARBA00022729"/>
    </source>
</evidence>
<keyword evidence="6" id="KW-0175">Coiled coil</keyword>
<comment type="similarity">
    <text evidence="5">Belongs to the bacterial solute-binding protein 9 family.</text>
</comment>
<dbReference type="EMBL" id="SRHY01000028">
    <property type="protein sequence ID" value="TFJ92181.1"/>
    <property type="molecule type" value="Genomic_DNA"/>
</dbReference>
<accession>A0A4Y9ACT5</accession>
<dbReference type="GO" id="GO:0030313">
    <property type="term" value="C:cell envelope"/>
    <property type="evidence" value="ECO:0007669"/>
    <property type="project" value="UniProtKB-SubCell"/>
</dbReference>
<organism evidence="8 9">
    <name type="scientific">Lentibacillus salicampi</name>
    <dbReference type="NCBI Taxonomy" id="175306"/>
    <lineage>
        <taxon>Bacteria</taxon>
        <taxon>Bacillati</taxon>
        <taxon>Bacillota</taxon>
        <taxon>Bacilli</taxon>
        <taxon>Bacillales</taxon>
        <taxon>Bacillaceae</taxon>
        <taxon>Lentibacillus</taxon>
    </lineage>
</organism>
<dbReference type="PANTHER" id="PTHR42953">
    <property type="entry name" value="HIGH-AFFINITY ZINC UPTAKE SYSTEM PROTEIN ZNUA-RELATED"/>
    <property type="match status" value="1"/>
</dbReference>
<dbReference type="PRINTS" id="PR00691">
    <property type="entry name" value="ADHESINB"/>
</dbReference>
<keyword evidence="9" id="KW-1185">Reference proteome</keyword>
<dbReference type="Proteomes" id="UP000298484">
    <property type="component" value="Unassembled WGS sequence"/>
</dbReference>
<dbReference type="InterPro" id="IPR006127">
    <property type="entry name" value="ZnuA-like"/>
</dbReference>
<dbReference type="Pfam" id="PF01297">
    <property type="entry name" value="ZnuA"/>
    <property type="match status" value="1"/>
</dbReference>
<dbReference type="PROSITE" id="PS51257">
    <property type="entry name" value="PROKAR_LIPOPROTEIN"/>
    <property type="match status" value="1"/>
</dbReference>
<dbReference type="GO" id="GO:0046872">
    <property type="term" value="F:metal ion binding"/>
    <property type="evidence" value="ECO:0007669"/>
    <property type="project" value="UniProtKB-KW"/>
</dbReference>
<proteinExistence type="inferred from homology"/>